<gene>
    <name evidence="9" type="ORF">NCTC12120_03460</name>
</gene>
<keyword evidence="2" id="KW-0813">Transport</keyword>
<evidence type="ECO:0000256" key="4">
    <source>
        <dbReference type="ARBA" id="ARBA00022597"/>
    </source>
</evidence>
<sequence length="68" mass="7474">MEQGFDVTDIQVGGLGGGPNRKAVFQNITLDEKDVGILNDLKSRGIKAIFQTIPEDKPQSLDDILKKF</sequence>
<evidence type="ECO:0000256" key="2">
    <source>
        <dbReference type="ARBA" id="ARBA00022448"/>
    </source>
</evidence>
<evidence type="ECO:0000256" key="1">
    <source>
        <dbReference type="ARBA" id="ARBA00004496"/>
    </source>
</evidence>
<keyword evidence="5" id="KW-0808">Transferase</keyword>
<dbReference type="SUPFAM" id="SSF52728">
    <property type="entry name" value="PTS IIb component"/>
    <property type="match status" value="1"/>
</dbReference>
<dbReference type="EMBL" id="UAVU01000003">
    <property type="protein sequence ID" value="SQA99540.1"/>
    <property type="molecule type" value="Genomic_DNA"/>
</dbReference>
<evidence type="ECO:0000259" key="8">
    <source>
        <dbReference type="PROSITE" id="PS51101"/>
    </source>
</evidence>
<dbReference type="GO" id="GO:0008982">
    <property type="term" value="F:protein-N(PI)-phosphohistidine-sugar phosphotransferase activity"/>
    <property type="evidence" value="ECO:0007669"/>
    <property type="project" value="InterPro"/>
</dbReference>
<proteinExistence type="predicted"/>
<keyword evidence="4" id="KW-0762">Sugar transport</keyword>
<dbReference type="InterPro" id="IPR004720">
    <property type="entry name" value="PTS_IIB_sorbose-sp"/>
</dbReference>
<organism evidence="9 10">
    <name type="scientific">Cedecea neteri</name>
    <dbReference type="NCBI Taxonomy" id="158822"/>
    <lineage>
        <taxon>Bacteria</taxon>
        <taxon>Pseudomonadati</taxon>
        <taxon>Pseudomonadota</taxon>
        <taxon>Gammaproteobacteria</taxon>
        <taxon>Enterobacterales</taxon>
        <taxon>Enterobacteriaceae</taxon>
        <taxon>Cedecea</taxon>
    </lineage>
</organism>
<dbReference type="GO" id="GO:0016301">
    <property type="term" value="F:kinase activity"/>
    <property type="evidence" value="ECO:0007669"/>
    <property type="project" value="UniProtKB-KW"/>
</dbReference>
<evidence type="ECO:0000256" key="6">
    <source>
        <dbReference type="ARBA" id="ARBA00022683"/>
    </source>
</evidence>
<evidence type="ECO:0000313" key="9">
    <source>
        <dbReference type="EMBL" id="SQA99540.1"/>
    </source>
</evidence>
<dbReference type="AlphaFoldDB" id="A0A2X2VC27"/>
<evidence type="ECO:0000313" key="10">
    <source>
        <dbReference type="Proteomes" id="UP000251197"/>
    </source>
</evidence>
<dbReference type="PROSITE" id="PS51101">
    <property type="entry name" value="PTS_EIIB_TYPE_4"/>
    <property type="match status" value="1"/>
</dbReference>
<feature type="domain" description="PTS EIIB type-4" evidence="8">
    <location>
        <begin position="1"/>
        <end position="68"/>
    </location>
</feature>
<evidence type="ECO:0000256" key="3">
    <source>
        <dbReference type="ARBA" id="ARBA00022490"/>
    </source>
</evidence>
<evidence type="ECO:0000256" key="7">
    <source>
        <dbReference type="ARBA" id="ARBA00022777"/>
    </source>
</evidence>
<dbReference type="GO" id="GO:0005737">
    <property type="term" value="C:cytoplasm"/>
    <property type="evidence" value="ECO:0007669"/>
    <property type="project" value="UniProtKB-SubCell"/>
</dbReference>
<reference evidence="9 10" key="1">
    <citation type="submission" date="2018-06" db="EMBL/GenBank/DDBJ databases">
        <authorList>
            <consortium name="Pathogen Informatics"/>
            <person name="Doyle S."/>
        </authorList>
    </citation>
    <scope>NUCLEOTIDE SEQUENCE [LARGE SCALE GENOMIC DNA]</scope>
    <source>
        <strain evidence="9 10">NCTC12120</strain>
    </source>
</reference>
<dbReference type="Gene3D" id="3.40.35.10">
    <property type="entry name" value="Phosphotransferase system, sorbose subfamily IIB component"/>
    <property type="match status" value="1"/>
</dbReference>
<dbReference type="InterPro" id="IPR036667">
    <property type="entry name" value="PTS_IIB_sorbose-sp_sf"/>
</dbReference>
<evidence type="ECO:0000256" key="5">
    <source>
        <dbReference type="ARBA" id="ARBA00022679"/>
    </source>
</evidence>
<dbReference type="GO" id="GO:0009401">
    <property type="term" value="P:phosphoenolpyruvate-dependent sugar phosphotransferase system"/>
    <property type="evidence" value="ECO:0007669"/>
    <property type="project" value="UniProtKB-KW"/>
</dbReference>
<name>A0A2X2VC27_9ENTR</name>
<protein>
    <submittedName>
        <fullName evidence="9">PTS system mannose-specific transporter subunits IIAB</fullName>
    </submittedName>
</protein>
<comment type="subcellular location">
    <subcellularLocation>
        <location evidence="1">Cytoplasm</location>
    </subcellularLocation>
</comment>
<keyword evidence="7" id="KW-0418">Kinase</keyword>
<dbReference type="Pfam" id="PF03830">
    <property type="entry name" value="PTSIIB_sorb"/>
    <property type="match status" value="1"/>
</dbReference>
<dbReference type="Proteomes" id="UP000251197">
    <property type="component" value="Unassembled WGS sequence"/>
</dbReference>
<keyword evidence="6" id="KW-0598">Phosphotransferase system</keyword>
<accession>A0A2X2VC27</accession>
<keyword evidence="3" id="KW-0963">Cytoplasm</keyword>